<keyword evidence="2" id="KW-1185">Reference proteome</keyword>
<reference evidence="1" key="1">
    <citation type="submission" date="2025-08" db="UniProtKB">
        <authorList>
            <consortium name="Ensembl"/>
        </authorList>
    </citation>
    <scope>IDENTIFICATION</scope>
</reference>
<dbReference type="OrthoDB" id="9630328at2759"/>
<dbReference type="AlphaFoldDB" id="A0A8C6XLP4"/>
<dbReference type="Ensembl" id="ENSNNAT00000016195.1">
    <property type="protein sequence ID" value="ENSNNAP00000015438.1"/>
    <property type="gene ID" value="ENSNNAG00000010436.1"/>
</dbReference>
<reference evidence="1" key="2">
    <citation type="submission" date="2025-09" db="UniProtKB">
        <authorList>
            <consortium name="Ensembl"/>
        </authorList>
    </citation>
    <scope>IDENTIFICATION</scope>
</reference>
<name>A0A8C6XLP4_NAJNA</name>
<evidence type="ECO:0000313" key="2">
    <source>
        <dbReference type="Proteomes" id="UP000694559"/>
    </source>
</evidence>
<protein>
    <recommendedName>
        <fullName evidence="3">Reverse transcriptase zinc-binding domain-containing protein</fullName>
    </recommendedName>
</protein>
<dbReference type="PANTHER" id="PTHR31635:SF196">
    <property type="entry name" value="REVERSE TRANSCRIPTASE DOMAIN-CONTAINING PROTEIN-RELATED"/>
    <property type="match status" value="1"/>
</dbReference>
<dbReference type="GeneTree" id="ENSGT01120000271821"/>
<organism evidence="1 2">
    <name type="scientific">Naja naja</name>
    <name type="common">Indian cobra</name>
    <dbReference type="NCBI Taxonomy" id="35670"/>
    <lineage>
        <taxon>Eukaryota</taxon>
        <taxon>Metazoa</taxon>
        <taxon>Chordata</taxon>
        <taxon>Craniata</taxon>
        <taxon>Vertebrata</taxon>
        <taxon>Euteleostomi</taxon>
        <taxon>Lepidosauria</taxon>
        <taxon>Squamata</taxon>
        <taxon>Bifurcata</taxon>
        <taxon>Unidentata</taxon>
        <taxon>Episquamata</taxon>
        <taxon>Toxicofera</taxon>
        <taxon>Serpentes</taxon>
        <taxon>Colubroidea</taxon>
        <taxon>Elapidae</taxon>
        <taxon>Elapinae</taxon>
        <taxon>Naja</taxon>
    </lineage>
</organism>
<dbReference type="PANTHER" id="PTHR31635">
    <property type="entry name" value="REVERSE TRANSCRIPTASE DOMAIN-CONTAINING PROTEIN-RELATED"/>
    <property type="match status" value="1"/>
</dbReference>
<evidence type="ECO:0000313" key="1">
    <source>
        <dbReference type="Ensembl" id="ENSNNAP00000015438.1"/>
    </source>
</evidence>
<proteinExistence type="predicted"/>
<sequence length="283" mass="34384">MHPHLLRYDKIITYEELLDEKGELQTRQQLTEQGIELEWWAYLQLQSKYLKDKKELGISKTRTELDEILLGPDEKMIKKTYQVLLEAKLEEEKVKETMIIWMRNFGYNINLDDWQKIWTRNKKITLATPYKENLYKLFYRWHITPTRLAKINNKFSPICWKCNKERGTYYHIWWSCKKAQEFWNEICKWLREICDEEIYFKPEFFLLGITTKIYPKETFYLMIHIITAARMTFAQNWKNTETPTEAELIRKIIACAEMDKLTMEIKIRKKRTITKYGTISMDG</sequence>
<dbReference type="OMA" id="GHTINFA"/>
<dbReference type="Proteomes" id="UP000694559">
    <property type="component" value="Unplaced"/>
</dbReference>
<evidence type="ECO:0008006" key="3">
    <source>
        <dbReference type="Google" id="ProtNLM"/>
    </source>
</evidence>
<accession>A0A8C6XLP4</accession>